<evidence type="ECO:0000313" key="3">
    <source>
        <dbReference type="Proteomes" id="UP000660110"/>
    </source>
</evidence>
<keyword evidence="1" id="KW-0472">Membrane</keyword>
<proteinExistence type="predicted"/>
<evidence type="ECO:0000256" key="1">
    <source>
        <dbReference type="SAM" id="Phobius"/>
    </source>
</evidence>
<organism evidence="2 3">
    <name type="scientific">Halobacillus andaensis</name>
    <dbReference type="NCBI Taxonomy" id="1176239"/>
    <lineage>
        <taxon>Bacteria</taxon>
        <taxon>Bacillati</taxon>
        <taxon>Bacillota</taxon>
        <taxon>Bacilli</taxon>
        <taxon>Bacillales</taxon>
        <taxon>Bacillaceae</taxon>
        <taxon>Halobacillus</taxon>
    </lineage>
</organism>
<keyword evidence="1" id="KW-1133">Transmembrane helix</keyword>
<dbReference type="AlphaFoldDB" id="A0A917B9N5"/>
<dbReference type="RefSeq" id="WP_188378566.1">
    <property type="nucleotide sequence ID" value="NZ_BMEL01000004.1"/>
</dbReference>
<evidence type="ECO:0000313" key="2">
    <source>
        <dbReference type="EMBL" id="GGF30876.1"/>
    </source>
</evidence>
<protein>
    <submittedName>
        <fullName evidence="2">Uncharacterized protein</fullName>
    </submittedName>
</protein>
<gene>
    <name evidence="2" type="ORF">GCM10010954_32550</name>
</gene>
<dbReference type="EMBL" id="BMEL01000004">
    <property type="protein sequence ID" value="GGF30876.1"/>
    <property type="molecule type" value="Genomic_DNA"/>
</dbReference>
<keyword evidence="1" id="KW-0812">Transmembrane</keyword>
<reference evidence="2" key="2">
    <citation type="submission" date="2020-09" db="EMBL/GenBank/DDBJ databases">
        <authorList>
            <person name="Sun Q."/>
            <person name="Zhou Y."/>
        </authorList>
    </citation>
    <scope>NUCLEOTIDE SEQUENCE</scope>
    <source>
        <strain evidence="2">CGMCC 1.12153</strain>
    </source>
</reference>
<keyword evidence="3" id="KW-1185">Reference proteome</keyword>
<comment type="caution">
    <text evidence="2">The sequence shown here is derived from an EMBL/GenBank/DDBJ whole genome shotgun (WGS) entry which is preliminary data.</text>
</comment>
<name>A0A917B9N5_HALAA</name>
<accession>A0A917B9N5</accession>
<sequence>MTTVVLFSIITILSVVFALKRKRPLFLALPVVSLMGFALVKIVMVPMPFWDTVRFIFNLRG</sequence>
<reference evidence="2" key="1">
    <citation type="journal article" date="2014" name="Int. J. Syst. Evol. Microbiol.">
        <title>Complete genome sequence of Corynebacterium casei LMG S-19264T (=DSM 44701T), isolated from a smear-ripened cheese.</title>
        <authorList>
            <consortium name="US DOE Joint Genome Institute (JGI-PGF)"/>
            <person name="Walter F."/>
            <person name="Albersmeier A."/>
            <person name="Kalinowski J."/>
            <person name="Ruckert C."/>
        </authorList>
    </citation>
    <scope>NUCLEOTIDE SEQUENCE</scope>
    <source>
        <strain evidence="2">CGMCC 1.12153</strain>
    </source>
</reference>
<dbReference type="Proteomes" id="UP000660110">
    <property type="component" value="Unassembled WGS sequence"/>
</dbReference>
<feature type="transmembrane region" description="Helical" evidence="1">
    <location>
        <begin position="28"/>
        <end position="50"/>
    </location>
</feature>